<gene>
    <name evidence="1" type="ORF">PC129_g10097</name>
</gene>
<evidence type="ECO:0000313" key="1">
    <source>
        <dbReference type="EMBL" id="KAG3219115.1"/>
    </source>
</evidence>
<evidence type="ECO:0000313" key="2">
    <source>
        <dbReference type="Proteomes" id="UP000760860"/>
    </source>
</evidence>
<name>A0A8T1I1R0_9STRA</name>
<accession>A0A8T1I1R0</accession>
<reference evidence="1" key="1">
    <citation type="submission" date="2018-05" db="EMBL/GenBank/DDBJ databases">
        <title>Effector identification in a new, highly contiguous assembly of the strawberry crown rot pathogen Phytophthora cactorum.</title>
        <authorList>
            <person name="Armitage A.D."/>
            <person name="Nellist C.F."/>
            <person name="Bates H."/>
            <person name="Vickerstaff R.J."/>
            <person name="Harrison R.J."/>
        </authorList>
    </citation>
    <scope>NUCLEOTIDE SEQUENCE</scope>
    <source>
        <strain evidence="1">P421</strain>
    </source>
</reference>
<proteinExistence type="predicted"/>
<dbReference type="VEuPathDB" id="FungiDB:PC110_g10954"/>
<dbReference type="AlphaFoldDB" id="A0A8T1I1R0"/>
<dbReference type="SUPFAM" id="SSF53474">
    <property type="entry name" value="alpha/beta-Hydrolases"/>
    <property type="match status" value="1"/>
</dbReference>
<dbReference type="Gene3D" id="3.40.50.1820">
    <property type="entry name" value="alpha/beta hydrolase"/>
    <property type="match status" value="1"/>
</dbReference>
<sequence>MSTAPILLFVHGTNFCKEIWRPIERHLKASPVFQHIIHFVSIDLPYHGSKRDDSVPAVINEVTPSVKHPATLWNAEAKNPGMFGGLVLFEPFVEEPGTRDPKIQRLACWLDGAIVQEKPGSEAVVLACHPTIEVAIYCGERLWLSDSEMSSVACPVKIHSSGDSWLFDPVFFGNLEKKWPRIYKNHPPMKNTTHNLIMERPKECTDAIHADLKEFDCFKSVRSKLQVGANTKTKSRQIMAQDIGNEAN</sequence>
<dbReference type="Proteomes" id="UP000760860">
    <property type="component" value="Unassembled WGS sequence"/>
</dbReference>
<dbReference type="EMBL" id="RCMV01000326">
    <property type="protein sequence ID" value="KAG3219115.1"/>
    <property type="molecule type" value="Genomic_DNA"/>
</dbReference>
<organism evidence="1 2">
    <name type="scientific">Phytophthora cactorum</name>
    <dbReference type="NCBI Taxonomy" id="29920"/>
    <lineage>
        <taxon>Eukaryota</taxon>
        <taxon>Sar</taxon>
        <taxon>Stramenopiles</taxon>
        <taxon>Oomycota</taxon>
        <taxon>Peronosporomycetes</taxon>
        <taxon>Peronosporales</taxon>
        <taxon>Peronosporaceae</taxon>
        <taxon>Phytophthora</taxon>
    </lineage>
</organism>
<dbReference type="VEuPathDB" id="FungiDB:PC110_g10953"/>
<comment type="caution">
    <text evidence="1">The sequence shown here is derived from an EMBL/GenBank/DDBJ whole genome shotgun (WGS) entry which is preliminary data.</text>
</comment>
<evidence type="ECO:0008006" key="3">
    <source>
        <dbReference type="Google" id="ProtNLM"/>
    </source>
</evidence>
<protein>
    <recommendedName>
        <fullName evidence="3">Alpha/Beta hydrolase fold</fullName>
    </recommendedName>
</protein>
<dbReference type="InterPro" id="IPR029058">
    <property type="entry name" value="AB_hydrolase_fold"/>
</dbReference>